<comment type="subcellular location">
    <subcellularLocation>
        <location evidence="1">Cell membrane</location>
        <topology evidence="1">Multi-pass membrane protein</topology>
    </subcellularLocation>
</comment>
<evidence type="ECO:0000256" key="1">
    <source>
        <dbReference type="ARBA" id="ARBA00004651"/>
    </source>
</evidence>
<evidence type="ECO:0000256" key="6">
    <source>
        <dbReference type="SAM" id="Phobius"/>
    </source>
</evidence>
<feature type="transmembrane region" description="Helical" evidence="6">
    <location>
        <begin position="204"/>
        <end position="225"/>
    </location>
</feature>
<evidence type="ECO:0000256" key="3">
    <source>
        <dbReference type="ARBA" id="ARBA00022692"/>
    </source>
</evidence>
<keyword evidence="3 6" id="KW-0812">Transmembrane</keyword>
<evidence type="ECO:0000256" key="5">
    <source>
        <dbReference type="ARBA" id="ARBA00023136"/>
    </source>
</evidence>
<dbReference type="NCBIfam" id="TIGR00765">
    <property type="entry name" value="yihY_not_rbn"/>
    <property type="match status" value="1"/>
</dbReference>
<dbReference type="InterPro" id="IPR017039">
    <property type="entry name" value="Virul_fac_BrkB"/>
</dbReference>
<evidence type="ECO:0000256" key="4">
    <source>
        <dbReference type="ARBA" id="ARBA00022989"/>
    </source>
</evidence>
<keyword evidence="8" id="KW-1185">Reference proteome</keyword>
<keyword evidence="4 6" id="KW-1133">Transmembrane helix</keyword>
<sequence length="274" mass="30885">MRSVARRCNVLKLLVKRFNEHGLIDLGAQCAYFFLLSLFPFLIFVISLLSFSPFTFNDVYRLLQIAYVPPGVLDVIENQWEVLTNNQNTGILSLGLLFTLWTASLALNSILRALNLAYDVTERRGLVLARLISIGLTIGMFAVVIIALSLQVVGSFLKDYIAIDFFIFDADLFRWLLSTAIIFSVLLILYLVGPNTRLGIKEVYLGAIFATMGWQLTSFGFSIYLNRFADYSATYGTIGTVIALMIWFHLSSIIILIGGEINAILKEEHDRIFR</sequence>
<feature type="transmembrane region" description="Helical" evidence="6">
    <location>
        <begin position="237"/>
        <end position="265"/>
    </location>
</feature>
<evidence type="ECO:0000313" key="8">
    <source>
        <dbReference type="Proteomes" id="UP000248214"/>
    </source>
</evidence>
<proteinExistence type="predicted"/>
<dbReference type="Proteomes" id="UP000248214">
    <property type="component" value="Unassembled WGS sequence"/>
</dbReference>
<evidence type="ECO:0000256" key="2">
    <source>
        <dbReference type="ARBA" id="ARBA00022475"/>
    </source>
</evidence>
<gene>
    <name evidence="7" type="ORF">CR194_17570</name>
</gene>
<dbReference type="GO" id="GO:0005886">
    <property type="term" value="C:plasma membrane"/>
    <property type="evidence" value="ECO:0007669"/>
    <property type="project" value="UniProtKB-SubCell"/>
</dbReference>
<dbReference type="EMBL" id="PDOD01000005">
    <property type="protein sequence ID" value="PYZ92005.1"/>
    <property type="molecule type" value="Genomic_DNA"/>
</dbReference>
<evidence type="ECO:0000313" key="7">
    <source>
        <dbReference type="EMBL" id="PYZ92005.1"/>
    </source>
</evidence>
<dbReference type="PANTHER" id="PTHR30213:SF0">
    <property type="entry name" value="UPF0761 MEMBRANE PROTEIN YIHY"/>
    <property type="match status" value="1"/>
</dbReference>
<protein>
    <submittedName>
        <fullName evidence="7">Ribonuclease</fullName>
    </submittedName>
</protein>
<name>A0A323TRM0_9BACI</name>
<dbReference type="PANTHER" id="PTHR30213">
    <property type="entry name" value="INNER MEMBRANE PROTEIN YHJD"/>
    <property type="match status" value="1"/>
</dbReference>
<feature type="transmembrane region" description="Helical" evidence="6">
    <location>
        <begin position="172"/>
        <end position="192"/>
    </location>
</feature>
<dbReference type="PIRSF" id="PIRSF035875">
    <property type="entry name" value="RNase_BN"/>
    <property type="match status" value="1"/>
</dbReference>
<dbReference type="Pfam" id="PF03631">
    <property type="entry name" value="Virul_fac_BrkB"/>
    <property type="match status" value="1"/>
</dbReference>
<keyword evidence="5 6" id="KW-0472">Membrane</keyword>
<keyword evidence="2" id="KW-1003">Cell membrane</keyword>
<feature type="transmembrane region" description="Helical" evidence="6">
    <location>
        <begin position="131"/>
        <end position="152"/>
    </location>
</feature>
<feature type="transmembrane region" description="Helical" evidence="6">
    <location>
        <begin position="90"/>
        <end position="111"/>
    </location>
</feature>
<accession>A0A323TRM0</accession>
<reference evidence="7 8" key="1">
    <citation type="submission" date="2017-10" db="EMBL/GenBank/DDBJ databases">
        <title>Bacillus sp. nov., a halophilic bacterium isolated from a Keqin Lake.</title>
        <authorList>
            <person name="Wang H."/>
        </authorList>
    </citation>
    <scope>NUCLEOTIDE SEQUENCE [LARGE SCALE GENOMIC DNA]</scope>
    <source>
        <strain evidence="7 8">KQ-12</strain>
    </source>
</reference>
<dbReference type="AlphaFoldDB" id="A0A323TRM0"/>
<feature type="transmembrane region" description="Helical" evidence="6">
    <location>
        <begin position="30"/>
        <end position="51"/>
    </location>
</feature>
<comment type="caution">
    <text evidence="7">The sequence shown here is derived from an EMBL/GenBank/DDBJ whole genome shotgun (WGS) entry which is preliminary data.</text>
</comment>
<organism evidence="7 8">
    <name type="scientific">Salipaludibacillus keqinensis</name>
    <dbReference type="NCBI Taxonomy" id="2045207"/>
    <lineage>
        <taxon>Bacteria</taxon>
        <taxon>Bacillati</taxon>
        <taxon>Bacillota</taxon>
        <taxon>Bacilli</taxon>
        <taxon>Bacillales</taxon>
        <taxon>Bacillaceae</taxon>
    </lineage>
</organism>